<sequence length="221" mass="24189">MHVEPPGHAPQTLKEFGTHYLMIVLGILTAIGIEQGVETIHHNHLAHQATEHIEEELQANLQQARETLAQNRQRLTELQAIQEAVIRDVQQKDDSLATFAERLKAVHVGAATPVLRRDAWDAAIASQALSYLDPALVRRFSEGYSAQRDTMQTILTTFALGNWPGQIQNVSVDAKLGKVDQPAFLKALAAYQLALSAISSNEHELEQAFSAALGSPGKAPH</sequence>
<keyword evidence="1" id="KW-0175">Coiled coil</keyword>
<organism evidence="2 3">
    <name type="scientific">Roseateles agri</name>
    <dbReference type="NCBI Taxonomy" id="3098619"/>
    <lineage>
        <taxon>Bacteria</taxon>
        <taxon>Pseudomonadati</taxon>
        <taxon>Pseudomonadota</taxon>
        <taxon>Betaproteobacteria</taxon>
        <taxon>Burkholderiales</taxon>
        <taxon>Sphaerotilaceae</taxon>
        <taxon>Roseateles</taxon>
    </lineage>
</organism>
<protein>
    <submittedName>
        <fullName evidence="2">Uncharacterized protein</fullName>
    </submittedName>
</protein>
<dbReference type="EMBL" id="JAXCLA010000001">
    <property type="protein sequence ID" value="MDY0743455.1"/>
    <property type="molecule type" value="Genomic_DNA"/>
</dbReference>
<evidence type="ECO:0000313" key="2">
    <source>
        <dbReference type="EMBL" id="MDY0743455.1"/>
    </source>
</evidence>
<accession>A0ABU5DB26</accession>
<reference evidence="2 3" key="1">
    <citation type="submission" date="2023-11" db="EMBL/GenBank/DDBJ databases">
        <title>Paucibacter sp. nov., isolated from fresh soil in Korea.</title>
        <authorList>
            <person name="Le N.T.T."/>
        </authorList>
    </citation>
    <scope>NUCLEOTIDE SEQUENCE [LARGE SCALE GENOMIC DNA]</scope>
    <source>
        <strain evidence="2 3">R3-3</strain>
    </source>
</reference>
<name>A0ABU5DB26_9BURK</name>
<evidence type="ECO:0000313" key="3">
    <source>
        <dbReference type="Proteomes" id="UP001285263"/>
    </source>
</evidence>
<keyword evidence="3" id="KW-1185">Reference proteome</keyword>
<gene>
    <name evidence="2" type="ORF">SNE35_03020</name>
</gene>
<comment type="caution">
    <text evidence="2">The sequence shown here is derived from an EMBL/GenBank/DDBJ whole genome shotgun (WGS) entry which is preliminary data.</text>
</comment>
<evidence type="ECO:0000256" key="1">
    <source>
        <dbReference type="SAM" id="Coils"/>
    </source>
</evidence>
<proteinExistence type="predicted"/>
<feature type="coiled-coil region" evidence="1">
    <location>
        <begin position="47"/>
        <end position="81"/>
    </location>
</feature>
<dbReference type="RefSeq" id="WP_320421344.1">
    <property type="nucleotide sequence ID" value="NZ_JAXCLA010000001.1"/>
</dbReference>
<dbReference type="Proteomes" id="UP001285263">
    <property type="component" value="Unassembled WGS sequence"/>
</dbReference>